<sequence>MNNLEYIKGEYKRNIFQSSTGYVVGLFKVKETSENIPKAYINTTITFTGYFHELNDIDTYIFYGKFIEHEKYGKQFQVESYDRCKPEEKDSIVEFLTSGLFKGIGEAKATKIVNILGKNTLNTILENPNNLLLIPSITEKNVQELHTKLKEYERSYDTIIKLTNLGFTSKESMIIYNYYHEKTLEVIANNIYQIEKDIDLIKFKRIDQIALKNNTPLDDAKRIESAIIYIMNELSNSYGHSYYYLNELIPYLEKVLMTKISNEKVLECLSNLKKNQEVIELDEAYYTKEMYDAETYIVNRINILMQKEDNKVKNIDNDIEELESYFDLKYNKDQLEAIKNSYLKNFLIITGGPGTGKTTIMRAICELYRMIKKYNYEKLQDRIALLAPTGRAAKRMSEQTHLQASTIHRFLRWNKEANKFQINEYNKSKVEFVLIDEASMIDTYLFSSLLKGLSINTKIIMVGDVDQLPSVGPGQVLEDLIASSKVNVIRLNELYRQQENSNIITLAYDIKKGCLDEEIFNKAEDLTFISCSNDNVLANIEEISTTYLDYSYKNFQVLAPMYKTINGIDAINEHLQKIFNPKSSERKEILISNILYREQDKVIQLTNMPDDNVFNGDVGIIERINNTSKKEIYIDFDGNVVKYSQSNFLNFKKAYATSIHKSQGSEFDIVIIPIVKNFQKMLYRKLIYTAVTRCKKKLYLIGDIGALKIAIKNNNNDLRRTTIKKFLIEGIK</sequence>
<reference evidence="4" key="1">
    <citation type="journal article" date="2013" name="Environ. Microbiol.">
        <title>Microbiota from the distal guts of lean and obese adolescents exhibit partial functional redundancy besides clear differences in community structure.</title>
        <authorList>
            <person name="Ferrer M."/>
            <person name="Ruiz A."/>
            <person name="Lanza F."/>
            <person name="Haange S.B."/>
            <person name="Oberbach A."/>
            <person name="Till H."/>
            <person name="Bargiela R."/>
            <person name="Campoy C."/>
            <person name="Segura M.T."/>
            <person name="Richter M."/>
            <person name="von Bergen M."/>
            <person name="Seifert J."/>
            <person name="Suarez A."/>
        </authorList>
    </citation>
    <scope>NUCLEOTIDE SEQUENCE</scope>
</reference>
<dbReference type="InterPro" id="IPR027417">
    <property type="entry name" value="P-loop_NTPase"/>
</dbReference>
<evidence type="ECO:0000259" key="3">
    <source>
        <dbReference type="SMART" id="SM00382"/>
    </source>
</evidence>
<dbReference type="EMBL" id="AJWZ01011103">
    <property type="protein sequence ID" value="EKC46475.1"/>
    <property type="molecule type" value="Genomic_DNA"/>
</dbReference>
<dbReference type="InterPro" id="IPR041451">
    <property type="entry name" value="RecD2_SH13"/>
</dbReference>
<dbReference type="Pfam" id="PF18335">
    <property type="entry name" value="SH3_13"/>
    <property type="match status" value="1"/>
</dbReference>
<keyword evidence="4" id="KW-0347">Helicase</keyword>
<dbReference type="InterPro" id="IPR027785">
    <property type="entry name" value="UvrD-like_helicase_C"/>
</dbReference>
<proteinExistence type="inferred from homology"/>
<dbReference type="NCBIfam" id="TIGR01448">
    <property type="entry name" value="recD_rel"/>
    <property type="match status" value="1"/>
</dbReference>
<dbReference type="InterPro" id="IPR055446">
    <property type="entry name" value="RecD2_N_OB"/>
</dbReference>
<name>K1RYH5_9ZZZZ</name>
<dbReference type="Gene3D" id="3.40.50.300">
    <property type="entry name" value="P-loop containing nucleotide triphosphate hydrolases"/>
    <property type="match status" value="2"/>
</dbReference>
<comment type="caution">
    <text evidence="4">The sequence shown here is derived from an EMBL/GenBank/DDBJ whole genome shotgun (WGS) entry which is preliminary data.</text>
</comment>
<dbReference type="CDD" id="cd18809">
    <property type="entry name" value="SF1_C_RecD"/>
    <property type="match status" value="1"/>
</dbReference>
<dbReference type="Pfam" id="PF13245">
    <property type="entry name" value="AAA_19"/>
    <property type="match status" value="1"/>
</dbReference>
<gene>
    <name evidence="4" type="ORF">OBE_16229</name>
</gene>
<dbReference type="AlphaFoldDB" id="K1RYH5"/>
<dbReference type="Pfam" id="PF14490">
    <property type="entry name" value="HHH_RecD2"/>
    <property type="match status" value="1"/>
</dbReference>
<dbReference type="CDD" id="cd17933">
    <property type="entry name" value="DEXSc_RecD-like"/>
    <property type="match status" value="1"/>
</dbReference>
<dbReference type="GO" id="GO:0005524">
    <property type="term" value="F:ATP binding"/>
    <property type="evidence" value="ECO:0007669"/>
    <property type="project" value="UniProtKB-KW"/>
</dbReference>
<dbReference type="Pfam" id="PF23139">
    <property type="entry name" value="OB_YrrC"/>
    <property type="match status" value="1"/>
</dbReference>
<dbReference type="InterPro" id="IPR029493">
    <property type="entry name" value="RecD2-like_HHH"/>
</dbReference>
<dbReference type="PANTHER" id="PTHR43788:SF6">
    <property type="entry name" value="DNA HELICASE B"/>
    <property type="match status" value="1"/>
</dbReference>
<keyword evidence="2" id="KW-0067">ATP-binding</keyword>
<dbReference type="SUPFAM" id="SSF52540">
    <property type="entry name" value="P-loop containing nucleoside triphosphate hydrolases"/>
    <property type="match status" value="2"/>
</dbReference>
<dbReference type="Pfam" id="PF13538">
    <property type="entry name" value="UvrD_C_2"/>
    <property type="match status" value="1"/>
</dbReference>
<dbReference type="Gene3D" id="2.30.30.940">
    <property type="match status" value="1"/>
</dbReference>
<protein>
    <submittedName>
        <fullName evidence="4">Helicase, RecD/TraA family</fullName>
    </submittedName>
</protein>
<dbReference type="SMART" id="SM00382">
    <property type="entry name" value="AAA"/>
    <property type="match status" value="1"/>
</dbReference>
<dbReference type="InterPro" id="IPR006345">
    <property type="entry name" value="RecD2"/>
</dbReference>
<dbReference type="GO" id="GO:0006310">
    <property type="term" value="P:DNA recombination"/>
    <property type="evidence" value="ECO:0007669"/>
    <property type="project" value="InterPro"/>
</dbReference>
<evidence type="ECO:0000313" key="4">
    <source>
        <dbReference type="EMBL" id="EKC46475.1"/>
    </source>
</evidence>
<dbReference type="PANTHER" id="PTHR43788">
    <property type="entry name" value="DNA2/NAM7 HELICASE FAMILY MEMBER"/>
    <property type="match status" value="1"/>
</dbReference>
<organism evidence="4">
    <name type="scientific">human gut metagenome</name>
    <dbReference type="NCBI Taxonomy" id="408170"/>
    <lineage>
        <taxon>unclassified sequences</taxon>
        <taxon>metagenomes</taxon>
        <taxon>organismal metagenomes</taxon>
    </lineage>
</organism>
<dbReference type="Gene3D" id="1.10.10.2220">
    <property type="match status" value="1"/>
</dbReference>
<feature type="domain" description="AAA+ ATPase" evidence="3">
    <location>
        <begin position="343"/>
        <end position="493"/>
    </location>
</feature>
<dbReference type="GO" id="GO:0043139">
    <property type="term" value="F:5'-3' DNA helicase activity"/>
    <property type="evidence" value="ECO:0007669"/>
    <property type="project" value="InterPro"/>
</dbReference>
<evidence type="ECO:0000256" key="1">
    <source>
        <dbReference type="ARBA" id="ARBA00022741"/>
    </source>
</evidence>
<dbReference type="HAMAP" id="MF_01488">
    <property type="entry name" value="RecD2"/>
    <property type="match status" value="1"/>
</dbReference>
<dbReference type="InterPro" id="IPR050534">
    <property type="entry name" value="Coronavir_polyprotein_1ab"/>
</dbReference>
<evidence type="ECO:0000256" key="2">
    <source>
        <dbReference type="ARBA" id="ARBA00022840"/>
    </source>
</evidence>
<keyword evidence="1" id="KW-0547">Nucleotide-binding</keyword>
<accession>K1RYH5</accession>
<dbReference type="GO" id="GO:0003677">
    <property type="term" value="F:DNA binding"/>
    <property type="evidence" value="ECO:0007669"/>
    <property type="project" value="InterPro"/>
</dbReference>
<dbReference type="InterPro" id="IPR003593">
    <property type="entry name" value="AAA+_ATPase"/>
</dbReference>
<keyword evidence="4" id="KW-0378">Hydrolase</keyword>